<protein>
    <submittedName>
        <fullName evidence="1">Phosphotransferase</fullName>
    </submittedName>
</protein>
<comment type="caution">
    <text evidence="1">The sequence shown here is derived from an EMBL/GenBank/DDBJ whole genome shotgun (WGS) entry which is preliminary data.</text>
</comment>
<dbReference type="Pfam" id="PF22817">
    <property type="entry name" value="ApeP-like"/>
    <property type="match status" value="1"/>
</dbReference>
<dbReference type="EMBL" id="CATKSH010000031">
    <property type="protein sequence ID" value="CAI9122035.1"/>
    <property type="molecule type" value="Genomic_DNA"/>
</dbReference>
<dbReference type="Proteomes" id="UP001176960">
    <property type="component" value="Unassembled WGS sequence"/>
</dbReference>
<dbReference type="AlphaFoldDB" id="A0AA35UYX4"/>
<dbReference type="InterPro" id="IPR029069">
    <property type="entry name" value="HotDog_dom_sf"/>
</dbReference>
<evidence type="ECO:0000313" key="2">
    <source>
        <dbReference type="Proteomes" id="UP001176960"/>
    </source>
</evidence>
<dbReference type="RefSeq" id="WP_289842217.1">
    <property type="nucleotide sequence ID" value="NZ_CATKSH010000031.1"/>
</dbReference>
<name>A0AA35UYX4_9PROT</name>
<gene>
    <name evidence="1" type="ORF">LMG32879_002891</name>
</gene>
<evidence type="ECO:0000313" key="1">
    <source>
        <dbReference type="EMBL" id="CAI9122035.1"/>
    </source>
</evidence>
<sequence>MLIDRAGIMSRIPHQGASCLLDSCFAWTATTLSARTRAHLREDNPLRFEGRLGPLAGAEMAMQAAALHGALTGAGERLKAPAYLAALRDLEWVCERLDVPEYGTLHLDVVREQSDTAGMIYGFKVTSANGQSLVSGRGIVMFRPLGRPS</sequence>
<accession>A0AA35UYX4</accession>
<proteinExistence type="predicted"/>
<organism evidence="1 2">
    <name type="scientific">Brytella acorum</name>
    <dbReference type="NCBI Taxonomy" id="2959299"/>
    <lineage>
        <taxon>Bacteria</taxon>
        <taxon>Pseudomonadati</taxon>
        <taxon>Pseudomonadota</taxon>
        <taxon>Alphaproteobacteria</taxon>
        <taxon>Acetobacterales</taxon>
        <taxon>Acetobacteraceae</taxon>
        <taxon>Brytella</taxon>
    </lineage>
</organism>
<dbReference type="SUPFAM" id="SSF54637">
    <property type="entry name" value="Thioesterase/thiol ester dehydrase-isomerase"/>
    <property type="match status" value="1"/>
</dbReference>
<dbReference type="InterPro" id="IPR016776">
    <property type="entry name" value="ApeP-like_dehydratase"/>
</dbReference>
<reference evidence="1" key="1">
    <citation type="submission" date="2023-03" db="EMBL/GenBank/DDBJ databases">
        <authorList>
            <person name="Cleenwerck I."/>
        </authorList>
    </citation>
    <scope>NUCLEOTIDE SEQUENCE</scope>
    <source>
        <strain evidence="1">LMG 32879</strain>
    </source>
</reference>
<keyword evidence="2" id="KW-1185">Reference proteome</keyword>